<dbReference type="InterPro" id="IPR009057">
    <property type="entry name" value="Homeodomain-like_sf"/>
</dbReference>
<evidence type="ECO:0000256" key="1">
    <source>
        <dbReference type="SAM" id="MobiDB-lite"/>
    </source>
</evidence>
<dbReference type="SUPFAM" id="SSF46689">
    <property type="entry name" value="Homeodomain-like"/>
    <property type="match status" value="1"/>
</dbReference>
<protein>
    <recommendedName>
        <fullName evidence="4">Transposase</fullName>
    </recommendedName>
</protein>
<proteinExistence type="predicted"/>
<sequence>MSNKAISKYIGCEPKAVRYWLARWQENEDLFNLPKCGRPRATSKKTDSKIVNIAKRELNITSNDISNILKNDGVDINPSIVRRRLCESGGNYGPPLKNPYSQKNIVSNGSSEPDNINTSSGTT</sequence>
<accession>A0A819Z749</accession>
<dbReference type="AlphaFoldDB" id="A0A819Z749"/>
<comment type="caution">
    <text evidence="2">The sequence shown here is derived from an EMBL/GenBank/DDBJ whole genome shotgun (WGS) entry which is preliminary data.</text>
</comment>
<organism evidence="2 3">
    <name type="scientific">Rotaria sordida</name>
    <dbReference type="NCBI Taxonomy" id="392033"/>
    <lineage>
        <taxon>Eukaryota</taxon>
        <taxon>Metazoa</taxon>
        <taxon>Spiralia</taxon>
        <taxon>Gnathifera</taxon>
        <taxon>Rotifera</taxon>
        <taxon>Eurotatoria</taxon>
        <taxon>Bdelloidea</taxon>
        <taxon>Philodinida</taxon>
        <taxon>Philodinidae</taxon>
        <taxon>Rotaria</taxon>
    </lineage>
</organism>
<gene>
    <name evidence="2" type="ORF">JBS370_LOCUS34735</name>
</gene>
<dbReference type="EMBL" id="CAJOBD010011308">
    <property type="protein sequence ID" value="CAF4165560.1"/>
    <property type="molecule type" value="Genomic_DNA"/>
</dbReference>
<feature type="compositionally biased region" description="Polar residues" evidence="1">
    <location>
        <begin position="99"/>
        <end position="123"/>
    </location>
</feature>
<evidence type="ECO:0000313" key="2">
    <source>
        <dbReference type="EMBL" id="CAF4165560.1"/>
    </source>
</evidence>
<feature type="region of interest" description="Disordered" evidence="1">
    <location>
        <begin position="88"/>
        <end position="123"/>
    </location>
</feature>
<evidence type="ECO:0000313" key="3">
    <source>
        <dbReference type="Proteomes" id="UP000663836"/>
    </source>
</evidence>
<reference evidence="2" key="1">
    <citation type="submission" date="2021-02" db="EMBL/GenBank/DDBJ databases">
        <authorList>
            <person name="Nowell W R."/>
        </authorList>
    </citation>
    <scope>NUCLEOTIDE SEQUENCE</scope>
</reference>
<dbReference type="Proteomes" id="UP000663836">
    <property type="component" value="Unassembled WGS sequence"/>
</dbReference>
<evidence type="ECO:0008006" key="4">
    <source>
        <dbReference type="Google" id="ProtNLM"/>
    </source>
</evidence>
<name>A0A819Z749_9BILA</name>